<organism evidence="1 2">
    <name type="scientific">Sclerotinia nivalis</name>
    <dbReference type="NCBI Taxonomy" id="352851"/>
    <lineage>
        <taxon>Eukaryota</taxon>
        <taxon>Fungi</taxon>
        <taxon>Dikarya</taxon>
        <taxon>Ascomycota</taxon>
        <taxon>Pezizomycotina</taxon>
        <taxon>Leotiomycetes</taxon>
        <taxon>Helotiales</taxon>
        <taxon>Sclerotiniaceae</taxon>
        <taxon>Sclerotinia</taxon>
    </lineage>
</organism>
<proteinExistence type="predicted"/>
<sequence length="83" mass="9250">MVNANVVAKILYKIEAPLREASSTKQLVLDGKGVLKKGREMVDAAGKMSKPKKAYPRNDKVAWKIDVQYRIDFTKDIGSREAA</sequence>
<keyword evidence="2" id="KW-1185">Reference proteome</keyword>
<reference evidence="1" key="1">
    <citation type="submission" date="2022-11" db="EMBL/GenBank/DDBJ databases">
        <title>Genome Resource of Sclerotinia nivalis Strain SnTB1, a Plant Pathogen Isolated from American Ginseng.</title>
        <authorList>
            <person name="Fan S."/>
        </authorList>
    </citation>
    <scope>NUCLEOTIDE SEQUENCE</scope>
    <source>
        <strain evidence="1">SnTB1</strain>
    </source>
</reference>
<dbReference type="OrthoDB" id="10452143at2759"/>
<protein>
    <submittedName>
        <fullName evidence="1">Uncharacterized protein</fullName>
    </submittedName>
</protein>
<dbReference type="Proteomes" id="UP001152300">
    <property type="component" value="Unassembled WGS sequence"/>
</dbReference>
<evidence type="ECO:0000313" key="1">
    <source>
        <dbReference type="EMBL" id="KAJ8066666.1"/>
    </source>
</evidence>
<evidence type="ECO:0000313" key="2">
    <source>
        <dbReference type="Proteomes" id="UP001152300"/>
    </source>
</evidence>
<name>A0A9X0APP8_9HELO</name>
<gene>
    <name evidence="1" type="ORF">OCU04_005710</name>
</gene>
<dbReference type="AlphaFoldDB" id="A0A9X0APP8"/>
<accession>A0A9X0APP8</accession>
<dbReference type="EMBL" id="JAPEIS010000005">
    <property type="protein sequence ID" value="KAJ8066666.1"/>
    <property type="molecule type" value="Genomic_DNA"/>
</dbReference>
<comment type="caution">
    <text evidence="1">The sequence shown here is derived from an EMBL/GenBank/DDBJ whole genome shotgun (WGS) entry which is preliminary data.</text>
</comment>